<organism evidence="2 3">
    <name type="scientific">Microbacterium horticulturae</name>
    <dbReference type="NCBI Taxonomy" id="3028316"/>
    <lineage>
        <taxon>Bacteria</taxon>
        <taxon>Bacillati</taxon>
        <taxon>Actinomycetota</taxon>
        <taxon>Actinomycetes</taxon>
        <taxon>Micrococcales</taxon>
        <taxon>Microbacteriaceae</taxon>
        <taxon>Microbacterium</taxon>
    </lineage>
</organism>
<keyword evidence="1" id="KW-0472">Membrane</keyword>
<reference evidence="2 3" key="1">
    <citation type="submission" date="2023-03" db="EMBL/GenBank/DDBJ databases">
        <title>Genome sequence of Microbacterium sp. KACC 23027.</title>
        <authorList>
            <person name="Kim S."/>
            <person name="Heo J."/>
            <person name="Kwon S.-W."/>
        </authorList>
    </citation>
    <scope>NUCLEOTIDE SEQUENCE [LARGE SCALE GENOMIC DNA]</scope>
    <source>
        <strain evidence="2 3">KACC 23027</strain>
    </source>
</reference>
<proteinExistence type="predicted"/>
<sequence>MSPRTDLRAMITGLRLLLGLKAAAAVLAAWLLGVLLPGTLDDYAYYAPLGALLGVAPTVFASIRSSVEMVIGIALGVLIGWGLISIGLPWFVRAPLAAGIGVIVAGARMLGEGRAYVAVAGLFVVILGADNPESYGLSYVVQFGLGLAVGTIVNIVFVPPLTFASARARISRLRHDVADRIDGLADVMIAEWPPDRDDWLDDSRQLRMAVDATRDLVDEARESGRANPRTLWRRADARNDYADVEALRQVGARVADIVDALSGAIWDRPVSVKIPPEAVDPLHDAFAAVADYLRAWDSGEHLDEARTRSRDAGRVAQQAFDRAEAESGLGTIVFALRTIQQSIDARVAPDEADA</sequence>
<feature type="transmembrane region" description="Helical" evidence="1">
    <location>
        <begin position="141"/>
        <end position="164"/>
    </location>
</feature>
<accession>A0ABY8C120</accession>
<evidence type="ECO:0000313" key="3">
    <source>
        <dbReference type="Proteomes" id="UP001214553"/>
    </source>
</evidence>
<keyword evidence="1" id="KW-1133">Transmembrane helix</keyword>
<dbReference type="Proteomes" id="UP001214553">
    <property type="component" value="Chromosome"/>
</dbReference>
<name>A0ABY8C120_9MICO</name>
<feature type="transmembrane region" description="Helical" evidence="1">
    <location>
        <begin position="113"/>
        <end position="129"/>
    </location>
</feature>
<feature type="transmembrane region" description="Helical" evidence="1">
    <location>
        <begin position="69"/>
        <end position="92"/>
    </location>
</feature>
<evidence type="ECO:0000256" key="1">
    <source>
        <dbReference type="SAM" id="Phobius"/>
    </source>
</evidence>
<keyword evidence="1" id="KW-0812">Transmembrane</keyword>
<feature type="transmembrane region" description="Helical" evidence="1">
    <location>
        <begin position="43"/>
        <end position="63"/>
    </location>
</feature>
<evidence type="ECO:0000313" key="2">
    <source>
        <dbReference type="EMBL" id="WEG10099.1"/>
    </source>
</evidence>
<dbReference type="RefSeq" id="WP_275279419.1">
    <property type="nucleotide sequence ID" value="NZ_CP119108.1"/>
</dbReference>
<keyword evidence="3" id="KW-1185">Reference proteome</keyword>
<evidence type="ECO:0008006" key="4">
    <source>
        <dbReference type="Google" id="ProtNLM"/>
    </source>
</evidence>
<dbReference type="EMBL" id="CP119108">
    <property type="protein sequence ID" value="WEG10099.1"/>
    <property type="molecule type" value="Genomic_DNA"/>
</dbReference>
<gene>
    <name evidence="2" type="ORF">PU630_05980</name>
</gene>
<feature type="transmembrane region" description="Helical" evidence="1">
    <location>
        <begin position="16"/>
        <end position="36"/>
    </location>
</feature>
<protein>
    <recommendedName>
        <fullName evidence="4">Aromatic acid exporter family member 1</fullName>
    </recommendedName>
</protein>